<dbReference type="EMBL" id="JAZHOV010000003">
    <property type="protein sequence ID" value="MEF2254787.1"/>
    <property type="molecule type" value="Genomic_DNA"/>
</dbReference>
<feature type="transmembrane region" description="Helical" evidence="2">
    <location>
        <begin position="235"/>
        <end position="255"/>
    </location>
</feature>
<sequence>MSAPTTPVPVLVAPAGRHSSMAGLAIGLLSALSFASSGSFMKPLMEAGWSLGATLLLRMGGAALILAPVLIVTIRRRPGFLRKHGLLIIAFGLTGVAGCQIFYFAALQRMPVAMALLIQYLAPVLLVGLAWVRTRRAPSRRILAGSVLAIVGLVLVVDIAGASFDLIGTLLALAAAACTAAYFLIAEKTGDDIPPLALASGGLITGALLMGVLVGTGFLAFTAPAVDVVLAGVSVPWYVPIVWVIVVATAGGYAFGVRAGSMLGSRVASFVGLTEVLFALLIAWLVIAEVPTVMQAVGGAMILAGVILVRSDPGEAAKEEAASVPLVPAP</sequence>
<comment type="similarity">
    <text evidence="1">Belongs to the EamA transporter family.</text>
</comment>
<feature type="domain" description="EamA" evidence="3">
    <location>
        <begin position="22"/>
        <end position="157"/>
    </location>
</feature>
<reference evidence="4 5" key="1">
    <citation type="submission" date="2024-01" db="EMBL/GenBank/DDBJ databases">
        <title>the genome sequence of strain Microbacterium schleiferi NBRC 15075.</title>
        <authorList>
            <person name="Ding Y."/>
            <person name="Zhang G."/>
        </authorList>
    </citation>
    <scope>NUCLEOTIDE SEQUENCE [LARGE SCALE GENOMIC DNA]</scope>
    <source>
        <strain evidence="4 5">NBRC 15075</strain>
    </source>
</reference>
<feature type="transmembrane region" description="Helical" evidence="2">
    <location>
        <begin position="86"/>
        <end position="106"/>
    </location>
</feature>
<feature type="transmembrane region" description="Helical" evidence="2">
    <location>
        <begin position="112"/>
        <end position="130"/>
    </location>
</feature>
<dbReference type="Pfam" id="PF00892">
    <property type="entry name" value="EamA"/>
    <property type="match status" value="2"/>
</dbReference>
<feature type="transmembrane region" description="Helical" evidence="2">
    <location>
        <begin position="142"/>
        <end position="160"/>
    </location>
</feature>
<evidence type="ECO:0000259" key="3">
    <source>
        <dbReference type="Pfam" id="PF00892"/>
    </source>
</evidence>
<dbReference type="InterPro" id="IPR000620">
    <property type="entry name" value="EamA_dom"/>
</dbReference>
<evidence type="ECO:0000313" key="4">
    <source>
        <dbReference type="EMBL" id="MEF2254787.1"/>
    </source>
</evidence>
<keyword evidence="2" id="KW-1133">Transmembrane helix</keyword>
<keyword evidence="2" id="KW-0472">Membrane</keyword>
<accession>A0ABU7V7P6</accession>
<comment type="caution">
    <text evidence="4">The sequence shown here is derived from an EMBL/GenBank/DDBJ whole genome shotgun (WGS) entry which is preliminary data.</text>
</comment>
<proteinExistence type="inferred from homology"/>
<evidence type="ECO:0000256" key="1">
    <source>
        <dbReference type="ARBA" id="ARBA00007362"/>
    </source>
</evidence>
<evidence type="ECO:0000313" key="5">
    <source>
        <dbReference type="Proteomes" id="UP001351900"/>
    </source>
</evidence>
<dbReference type="SUPFAM" id="SSF103481">
    <property type="entry name" value="Multidrug resistance efflux transporter EmrE"/>
    <property type="match status" value="2"/>
</dbReference>
<dbReference type="PANTHER" id="PTHR22911">
    <property type="entry name" value="ACYL-MALONYL CONDENSING ENZYME-RELATED"/>
    <property type="match status" value="1"/>
</dbReference>
<organism evidence="4 5">
    <name type="scientific">Microbacterium schleiferi</name>
    <dbReference type="NCBI Taxonomy" id="69362"/>
    <lineage>
        <taxon>Bacteria</taxon>
        <taxon>Bacillati</taxon>
        <taxon>Actinomycetota</taxon>
        <taxon>Actinomycetes</taxon>
        <taxon>Micrococcales</taxon>
        <taxon>Microbacteriaceae</taxon>
        <taxon>Microbacterium</taxon>
    </lineage>
</organism>
<evidence type="ECO:0000256" key="2">
    <source>
        <dbReference type="SAM" id="Phobius"/>
    </source>
</evidence>
<feature type="domain" description="EamA" evidence="3">
    <location>
        <begin position="167"/>
        <end position="309"/>
    </location>
</feature>
<protein>
    <submittedName>
        <fullName evidence="4">DMT family transporter</fullName>
    </submittedName>
</protein>
<feature type="transmembrane region" description="Helical" evidence="2">
    <location>
        <begin position="166"/>
        <end position="185"/>
    </location>
</feature>
<dbReference type="InterPro" id="IPR037185">
    <property type="entry name" value="EmrE-like"/>
</dbReference>
<keyword evidence="2" id="KW-0812">Transmembrane</keyword>
<feature type="transmembrane region" description="Helical" evidence="2">
    <location>
        <begin position="267"/>
        <end position="287"/>
    </location>
</feature>
<feature type="transmembrane region" description="Helical" evidence="2">
    <location>
        <begin position="47"/>
        <end position="74"/>
    </location>
</feature>
<feature type="transmembrane region" description="Helical" evidence="2">
    <location>
        <begin position="21"/>
        <end position="41"/>
    </location>
</feature>
<dbReference type="PANTHER" id="PTHR22911:SF79">
    <property type="entry name" value="MOBA-LIKE NTP TRANSFERASE DOMAIN-CONTAINING PROTEIN"/>
    <property type="match status" value="1"/>
</dbReference>
<name>A0ABU7V7P6_9MICO</name>
<gene>
    <name evidence="4" type="ORF">V2V91_06485</name>
</gene>
<keyword evidence="5" id="KW-1185">Reference proteome</keyword>
<feature type="transmembrane region" description="Helical" evidence="2">
    <location>
        <begin position="293"/>
        <end position="309"/>
    </location>
</feature>
<dbReference type="RefSeq" id="WP_331791251.1">
    <property type="nucleotide sequence ID" value="NZ_BAAAUO010000002.1"/>
</dbReference>
<dbReference type="Proteomes" id="UP001351900">
    <property type="component" value="Unassembled WGS sequence"/>
</dbReference>
<feature type="transmembrane region" description="Helical" evidence="2">
    <location>
        <begin position="197"/>
        <end position="223"/>
    </location>
</feature>